<evidence type="ECO:0000259" key="2">
    <source>
        <dbReference type="PROSITE" id="PS50011"/>
    </source>
</evidence>
<keyword evidence="4" id="KW-1185">Reference proteome</keyword>
<dbReference type="InterPro" id="IPR000719">
    <property type="entry name" value="Prot_kinase_dom"/>
</dbReference>
<reference evidence="3 4" key="1">
    <citation type="journal article" date="2021" name="BMC Genomics">
        <title>Datura genome reveals duplications of psychoactive alkaloid biosynthetic genes and high mutation rate following tissue culture.</title>
        <authorList>
            <person name="Rajewski A."/>
            <person name="Carter-House D."/>
            <person name="Stajich J."/>
            <person name="Litt A."/>
        </authorList>
    </citation>
    <scope>NUCLEOTIDE SEQUENCE [LARGE SCALE GENOMIC DNA]</scope>
    <source>
        <strain evidence="3">AR-01</strain>
    </source>
</reference>
<comment type="caution">
    <text evidence="3">The sequence shown here is derived from an EMBL/GenBank/DDBJ whole genome shotgun (WGS) entry which is preliminary data.</text>
</comment>
<sequence length="391" mass="44337">MGTRGIVAYRPAIGKSFTDPRSGTKYILEKVIGTCGYDYIYKASYYKTDYSVNGNLLPSGYVTVKYLQPGPEAVRSRAQGRAPNQNTINVDTWFVRRFREGLCVSLPYMSEGSIRYILSSRFHYGLPEDCIAIVLKEALLGLNDIHTAGRVHKSFNVGNIFVNFRPSPVSSVEIKLAFAATAYESDLDTPIEKVVLDDGQFPGEPSVPPLMMISEWASAPEVFYTKYYTSDSSSSDDDGHDRRASRDESYYTIKSDIWLVGIAALELAYGNIRVCNRRELNALIKKIRRWKRLPNKLEYLQEEIQAEDAGGKMKKVVGYFKDKLKLGRKKRGERVFAKDFEKLVLDCLSSKASKRPTVESLLQRPYFQNARDLKWFERHVLHGKNAVPTGD</sequence>
<evidence type="ECO:0000313" key="4">
    <source>
        <dbReference type="Proteomes" id="UP000823775"/>
    </source>
</evidence>
<organism evidence="3 4">
    <name type="scientific">Datura stramonium</name>
    <name type="common">Jimsonweed</name>
    <name type="synonym">Common thornapple</name>
    <dbReference type="NCBI Taxonomy" id="4076"/>
    <lineage>
        <taxon>Eukaryota</taxon>
        <taxon>Viridiplantae</taxon>
        <taxon>Streptophyta</taxon>
        <taxon>Embryophyta</taxon>
        <taxon>Tracheophyta</taxon>
        <taxon>Spermatophyta</taxon>
        <taxon>Magnoliopsida</taxon>
        <taxon>eudicotyledons</taxon>
        <taxon>Gunneridae</taxon>
        <taxon>Pentapetalae</taxon>
        <taxon>asterids</taxon>
        <taxon>lamiids</taxon>
        <taxon>Solanales</taxon>
        <taxon>Solanaceae</taxon>
        <taxon>Solanoideae</taxon>
        <taxon>Datureae</taxon>
        <taxon>Datura</taxon>
    </lineage>
</organism>
<comment type="similarity">
    <text evidence="1">Belongs to the protein kinase superfamily. STE Ser/Thr protein kinase family. STE20 subfamily.</text>
</comment>
<dbReference type="PANTHER" id="PTHR48014:SF3">
    <property type="entry name" value="PROTEIN KINASE DOMAIN-CONTAINING PROTEIN"/>
    <property type="match status" value="1"/>
</dbReference>
<evidence type="ECO:0000313" key="3">
    <source>
        <dbReference type="EMBL" id="MCD9639876.1"/>
    </source>
</evidence>
<proteinExistence type="inferred from homology"/>
<dbReference type="SUPFAM" id="SSF56112">
    <property type="entry name" value="Protein kinase-like (PK-like)"/>
    <property type="match status" value="1"/>
</dbReference>
<dbReference type="EMBL" id="JACEIK010003007">
    <property type="protein sequence ID" value="MCD9639876.1"/>
    <property type="molecule type" value="Genomic_DNA"/>
</dbReference>
<accession>A0ABS8V040</accession>
<evidence type="ECO:0000256" key="1">
    <source>
        <dbReference type="ARBA" id="ARBA00008874"/>
    </source>
</evidence>
<dbReference type="SMART" id="SM00220">
    <property type="entry name" value="S_TKc"/>
    <property type="match status" value="1"/>
</dbReference>
<dbReference type="Proteomes" id="UP000823775">
    <property type="component" value="Unassembled WGS sequence"/>
</dbReference>
<dbReference type="Gene3D" id="1.10.510.10">
    <property type="entry name" value="Transferase(Phosphotransferase) domain 1"/>
    <property type="match status" value="1"/>
</dbReference>
<feature type="domain" description="Protein kinase" evidence="2">
    <location>
        <begin position="26"/>
        <end position="367"/>
    </location>
</feature>
<dbReference type="InterPro" id="IPR011009">
    <property type="entry name" value="Kinase-like_dom_sf"/>
</dbReference>
<protein>
    <recommendedName>
        <fullName evidence="2">Protein kinase domain-containing protein</fullName>
    </recommendedName>
</protein>
<gene>
    <name evidence="3" type="ORF">HAX54_024788</name>
</gene>
<dbReference type="InterPro" id="IPR047173">
    <property type="entry name" value="STRAD_A/B-like"/>
</dbReference>
<dbReference type="PROSITE" id="PS50011">
    <property type="entry name" value="PROTEIN_KINASE_DOM"/>
    <property type="match status" value="1"/>
</dbReference>
<dbReference type="PANTHER" id="PTHR48014">
    <property type="entry name" value="SERINE/THREONINE-PROTEIN KINASE FRAY2"/>
    <property type="match status" value="1"/>
</dbReference>
<name>A0ABS8V040_DATST</name>